<evidence type="ECO:0000313" key="1">
    <source>
        <dbReference type="EMBL" id="OJG46758.1"/>
    </source>
</evidence>
<dbReference type="STRING" id="249189.RV04_GL000005"/>
<organism evidence="1 2">
    <name type="scientific">Enterococcus hermanniensis</name>
    <dbReference type="NCBI Taxonomy" id="249189"/>
    <lineage>
        <taxon>Bacteria</taxon>
        <taxon>Bacillati</taxon>
        <taxon>Bacillota</taxon>
        <taxon>Bacilli</taxon>
        <taxon>Lactobacillales</taxon>
        <taxon>Enterococcaceae</taxon>
        <taxon>Enterococcus</taxon>
    </lineage>
</organism>
<evidence type="ECO:0000313" key="2">
    <source>
        <dbReference type="Proteomes" id="UP000182077"/>
    </source>
</evidence>
<dbReference type="AlphaFoldDB" id="A0A1L8TRD9"/>
<dbReference type="EMBL" id="JXKQ01000001">
    <property type="protein sequence ID" value="OJG46758.1"/>
    <property type="molecule type" value="Genomic_DNA"/>
</dbReference>
<proteinExistence type="predicted"/>
<reference evidence="1 2" key="1">
    <citation type="submission" date="2014-12" db="EMBL/GenBank/DDBJ databases">
        <title>Draft genome sequences of 29 type strains of Enterococci.</title>
        <authorList>
            <person name="Zhong Z."/>
            <person name="Sun Z."/>
            <person name="Liu W."/>
            <person name="Zhang W."/>
            <person name="Zhang H."/>
        </authorList>
    </citation>
    <scope>NUCLEOTIDE SEQUENCE [LARGE SCALE GENOMIC DNA]</scope>
    <source>
        <strain evidence="1 2">DSM 17122</strain>
    </source>
</reference>
<sequence length="41" mass="4842">MMLVRKKYLVRRNAISSFLLKRGNLVAVYEGPCFYIYLSVE</sequence>
<name>A0A1L8TRD9_9ENTE</name>
<gene>
    <name evidence="1" type="ORF">RV04_GL000005</name>
</gene>
<dbReference type="Proteomes" id="UP000182077">
    <property type="component" value="Unassembled WGS sequence"/>
</dbReference>
<accession>A0A1L8TRD9</accession>
<comment type="caution">
    <text evidence="1">The sequence shown here is derived from an EMBL/GenBank/DDBJ whole genome shotgun (WGS) entry which is preliminary data.</text>
</comment>
<keyword evidence="2" id="KW-1185">Reference proteome</keyword>
<protein>
    <submittedName>
        <fullName evidence="1">Uncharacterized protein</fullName>
    </submittedName>
</protein>